<protein>
    <submittedName>
        <fullName evidence="1">Uncharacterized protein</fullName>
    </submittedName>
</protein>
<keyword evidence="2" id="KW-1185">Reference proteome</keyword>
<dbReference type="Proteomes" id="UP000309997">
    <property type="component" value="Unassembled WGS sequence"/>
</dbReference>
<reference evidence="1 2" key="1">
    <citation type="journal article" date="2024" name="Plant Biotechnol. J.">
        <title>Genome and CRISPR/Cas9 system of a widespread forest tree (Populus alba) in the world.</title>
        <authorList>
            <person name="Liu Y.J."/>
            <person name="Jiang P.F."/>
            <person name="Han X.M."/>
            <person name="Li X.Y."/>
            <person name="Wang H.M."/>
            <person name="Wang Y.J."/>
            <person name="Wang X.X."/>
            <person name="Zeng Q.Y."/>
        </authorList>
    </citation>
    <scope>NUCLEOTIDE SEQUENCE [LARGE SCALE GENOMIC DNA]</scope>
    <source>
        <strain evidence="2">cv. PAL-ZL1</strain>
    </source>
</reference>
<evidence type="ECO:0000313" key="1">
    <source>
        <dbReference type="EMBL" id="KAL3604267.1"/>
    </source>
</evidence>
<evidence type="ECO:0000313" key="2">
    <source>
        <dbReference type="Proteomes" id="UP000309997"/>
    </source>
</evidence>
<proteinExistence type="predicted"/>
<gene>
    <name evidence="1" type="ORF">D5086_005126</name>
</gene>
<dbReference type="EMBL" id="RCHU02000002">
    <property type="protein sequence ID" value="KAL3604267.1"/>
    <property type="molecule type" value="Genomic_DNA"/>
</dbReference>
<accession>A0ACC4CSV4</accession>
<sequence>MVVGKGATVGIGVNVRSYGADFQMGVGSSSECAWAGLGISMHVGVGSLYYNIGSDSARFSKEDATGYDKDYWDNDFSKDDEDYIFLDDK</sequence>
<name>A0ACC4CSV4_POPAL</name>
<organism evidence="1 2">
    <name type="scientific">Populus alba</name>
    <name type="common">White poplar</name>
    <dbReference type="NCBI Taxonomy" id="43335"/>
    <lineage>
        <taxon>Eukaryota</taxon>
        <taxon>Viridiplantae</taxon>
        <taxon>Streptophyta</taxon>
        <taxon>Embryophyta</taxon>
        <taxon>Tracheophyta</taxon>
        <taxon>Spermatophyta</taxon>
        <taxon>Magnoliopsida</taxon>
        <taxon>eudicotyledons</taxon>
        <taxon>Gunneridae</taxon>
        <taxon>Pentapetalae</taxon>
        <taxon>rosids</taxon>
        <taxon>fabids</taxon>
        <taxon>Malpighiales</taxon>
        <taxon>Salicaceae</taxon>
        <taxon>Saliceae</taxon>
        <taxon>Populus</taxon>
    </lineage>
</organism>
<comment type="caution">
    <text evidence="1">The sequence shown here is derived from an EMBL/GenBank/DDBJ whole genome shotgun (WGS) entry which is preliminary data.</text>
</comment>